<feature type="region of interest" description="Disordered" evidence="1">
    <location>
        <begin position="1"/>
        <end position="58"/>
    </location>
</feature>
<accession>A0A484MB33</accession>
<dbReference type="EMBL" id="OOIL02002862">
    <property type="protein sequence ID" value="VFQ85156.1"/>
    <property type="molecule type" value="Genomic_DNA"/>
</dbReference>
<dbReference type="AlphaFoldDB" id="A0A484MB33"/>
<sequence>MPCSSTAKEEKGLPKSVAPSMSAAQTSPLELASPDAAPDLGSKPQRRSGGGRANWQWRTRDGDEGWRRLVDGAAGRTAWLKVPAGLATTAGLARTCVGGEDGRRRVAEGWEAGRTTWVKVPAWVATAAGLARTCVGGEDVRRRRGRASTGGGGLGGWAGERIGIRVE</sequence>
<name>A0A484MB33_9ASTE</name>
<dbReference type="Proteomes" id="UP000595140">
    <property type="component" value="Unassembled WGS sequence"/>
</dbReference>
<evidence type="ECO:0000313" key="2">
    <source>
        <dbReference type="EMBL" id="VFQ85156.1"/>
    </source>
</evidence>
<keyword evidence="3" id="KW-1185">Reference proteome</keyword>
<evidence type="ECO:0000313" key="3">
    <source>
        <dbReference type="Proteomes" id="UP000595140"/>
    </source>
</evidence>
<reference evidence="2 3" key="1">
    <citation type="submission" date="2018-04" db="EMBL/GenBank/DDBJ databases">
        <authorList>
            <person name="Vogel A."/>
        </authorList>
    </citation>
    <scope>NUCLEOTIDE SEQUENCE [LARGE SCALE GENOMIC DNA]</scope>
</reference>
<evidence type="ECO:0000256" key="1">
    <source>
        <dbReference type="SAM" id="MobiDB-lite"/>
    </source>
</evidence>
<protein>
    <submittedName>
        <fullName evidence="2">Uncharacterized protein</fullName>
    </submittedName>
</protein>
<proteinExistence type="predicted"/>
<organism evidence="2 3">
    <name type="scientific">Cuscuta campestris</name>
    <dbReference type="NCBI Taxonomy" id="132261"/>
    <lineage>
        <taxon>Eukaryota</taxon>
        <taxon>Viridiplantae</taxon>
        <taxon>Streptophyta</taxon>
        <taxon>Embryophyta</taxon>
        <taxon>Tracheophyta</taxon>
        <taxon>Spermatophyta</taxon>
        <taxon>Magnoliopsida</taxon>
        <taxon>eudicotyledons</taxon>
        <taxon>Gunneridae</taxon>
        <taxon>Pentapetalae</taxon>
        <taxon>asterids</taxon>
        <taxon>lamiids</taxon>
        <taxon>Solanales</taxon>
        <taxon>Convolvulaceae</taxon>
        <taxon>Cuscuteae</taxon>
        <taxon>Cuscuta</taxon>
        <taxon>Cuscuta subgen. Grammica</taxon>
        <taxon>Cuscuta sect. Cleistogrammica</taxon>
    </lineage>
</organism>
<gene>
    <name evidence="2" type="ORF">CCAM_LOCUS26932</name>
</gene>